<name>A0AAD5XQS9_9FUNG</name>
<dbReference type="Proteomes" id="UP001212152">
    <property type="component" value="Unassembled WGS sequence"/>
</dbReference>
<evidence type="ECO:0000259" key="2">
    <source>
        <dbReference type="Pfam" id="PF03732"/>
    </source>
</evidence>
<evidence type="ECO:0000313" key="3">
    <source>
        <dbReference type="EMBL" id="KAJ3179086.1"/>
    </source>
</evidence>
<proteinExistence type="predicted"/>
<feature type="domain" description="Retrotransposon gag" evidence="2">
    <location>
        <begin position="209"/>
        <end position="280"/>
    </location>
</feature>
<comment type="caution">
    <text evidence="3">The sequence shown here is derived from an EMBL/GenBank/DDBJ whole genome shotgun (WGS) entry which is preliminary data.</text>
</comment>
<feature type="compositionally biased region" description="Basic and acidic residues" evidence="1">
    <location>
        <begin position="37"/>
        <end position="57"/>
    </location>
</feature>
<feature type="non-terminal residue" evidence="3">
    <location>
        <position position="281"/>
    </location>
</feature>
<evidence type="ECO:0000313" key="4">
    <source>
        <dbReference type="Proteomes" id="UP001212152"/>
    </source>
</evidence>
<gene>
    <name evidence="3" type="ORF">HDU87_003042</name>
</gene>
<sequence>MSAEYFLNNDGQAQDVPDVVRLDVEPPAESNGNAEATSKKPEAEEERAEVKKEKLAAEKQPVTAEKQSATRTERRCRRLKFERQHIKKELALYRIDEELASIVDGSYDGTYDNTSEVSTAVTRSEIGTAVAAAAPERVGGSIMGTAAATLTSKEANATRLRRHKNMFSAFPKYDGAVDMSKLHEFTELHSKYLLPTKTYTNKEVREHLPFYLTKLAGQWFRRLEQQGELSNLTYLEMFAKMKTEFLGQNQKDDAHARMKKLTFTGSTTAYHSAFRRLAEDA</sequence>
<organism evidence="3 4">
    <name type="scientific">Geranomyces variabilis</name>
    <dbReference type="NCBI Taxonomy" id="109894"/>
    <lineage>
        <taxon>Eukaryota</taxon>
        <taxon>Fungi</taxon>
        <taxon>Fungi incertae sedis</taxon>
        <taxon>Chytridiomycota</taxon>
        <taxon>Chytridiomycota incertae sedis</taxon>
        <taxon>Chytridiomycetes</taxon>
        <taxon>Spizellomycetales</taxon>
        <taxon>Powellomycetaceae</taxon>
        <taxon>Geranomyces</taxon>
    </lineage>
</organism>
<dbReference type="InterPro" id="IPR005162">
    <property type="entry name" value="Retrotrans_gag_dom"/>
</dbReference>
<dbReference type="AlphaFoldDB" id="A0AAD5XQS9"/>
<dbReference type="Pfam" id="PF03732">
    <property type="entry name" value="Retrotrans_gag"/>
    <property type="match status" value="1"/>
</dbReference>
<feature type="region of interest" description="Disordered" evidence="1">
    <location>
        <begin position="1"/>
        <end position="71"/>
    </location>
</feature>
<keyword evidence="4" id="KW-1185">Reference proteome</keyword>
<evidence type="ECO:0000256" key="1">
    <source>
        <dbReference type="SAM" id="MobiDB-lite"/>
    </source>
</evidence>
<reference evidence="3" key="1">
    <citation type="submission" date="2020-05" db="EMBL/GenBank/DDBJ databases">
        <title>Phylogenomic resolution of chytrid fungi.</title>
        <authorList>
            <person name="Stajich J.E."/>
            <person name="Amses K."/>
            <person name="Simmons R."/>
            <person name="Seto K."/>
            <person name="Myers J."/>
            <person name="Bonds A."/>
            <person name="Quandt C.A."/>
            <person name="Barry K."/>
            <person name="Liu P."/>
            <person name="Grigoriev I."/>
            <person name="Longcore J.E."/>
            <person name="James T.Y."/>
        </authorList>
    </citation>
    <scope>NUCLEOTIDE SEQUENCE</scope>
    <source>
        <strain evidence="3">JEL0379</strain>
    </source>
</reference>
<protein>
    <recommendedName>
        <fullName evidence="2">Retrotransposon gag domain-containing protein</fullName>
    </recommendedName>
</protein>
<accession>A0AAD5XQS9</accession>
<dbReference type="EMBL" id="JADGJQ010000022">
    <property type="protein sequence ID" value="KAJ3179086.1"/>
    <property type="molecule type" value="Genomic_DNA"/>
</dbReference>